<sequence length="376" mass="42312">MPDFSRRHTLGLLGSAALLPAFRARAGTVSQAGQRPAGNGPGLKDLAAEKGIRFGSEINFDQLGDEAYTDLFKRECAVMVPGGELKMYTIEDEPDVWNFAPGDGLMAFSKENDIGMRGHTLLWNYPRWLPDWVNAQEFGSSREAAKFLTDYISRVASHYSPHVYSWDVINESFNDETGELRSSVFSDAMGWDVIDHCFHVAKENAPTATLVYNDYMSWEDKSANHRAGVLKLLERLKRDEVPVDALGVQAHIMLDPEVPFTTQKQRAWADYLKEVSDMGYDLLFTEFDVNDRLYDADDETRDAEIAAFAQDYIDASLANEKATDFLLWGMADHYSWLQAFRKEGQPPARPLPFGTDYQPKPLYDAIAASLRAAPVR</sequence>
<dbReference type="SMART" id="SM00633">
    <property type="entry name" value="Glyco_10"/>
    <property type="match status" value="1"/>
</dbReference>
<dbReference type="PANTHER" id="PTHR31490:SF88">
    <property type="entry name" value="BETA-XYLANASE"/>
    <property type="match status" value="1"/>
</dbReference>
<dbReference type="PRINTS" id="PR00134">
    <property type="entry name" value="GLHYDRLASE10"/>
</dbReference>
<dbReference type="Pfam" id="PF00331">
    <property type="entry name" value="Glyco_hydro_10"/>
    <property type="match status" value="1"/>
</dbReference>
<dbReference type="EC" id="3.2.1.8" evidence="9"/>
<evidence type="ECO:0000256" key="8">
    <source>
        <dbReference type="ARBA" id="ARBA00023326"/>
    </source>
</evidence>
<protein>
    <recommendedName>
        <fullName evidence="9">Beta-xylanase</fullName>
        <ecNumber evidence="9">3.2.1.8</ecNumber>
    </recommendedName>
</protein>
<feature type="domain" description="GH10" evidence="10">
    <location>
        <begin position="37"/>
        <end position="369"/>
    </location>
</feature>
<gene>
    <name evidence="11" type="ORF">GGQ59_001676</name>
</gene>
<evidence type="ECO:0000256" key="4">
    <source>
        <dbReference type="ARBA" id="ARBA00022729"/>
    </source>
</evidence>
<keyword evidence="5 9" id="KW-0378">Hydrolase</keyword>
<dbReference type="EMBL" id="JACHOB010000003">
    <property type="protein sequence ID" value="MBB4659151.1"/>
    <property type="molecule type" value="Genomic_DNA"/>
</dbReference>
<comment type="catalytic activity">
    <reaction evidence="1 9">
        <text>Endohydrolysis of (1-&gt;4)-beta-D-xylosidic linkages in xylans.</text>
        <dbReference type="EC" id="3.2.1.8"/>
    </reaction>
</comment>
<accession>A0A840I4E5</accession>
<evidence type="ECO:0000256" key="7">
    <source>
        <dbReference type="ARBA" id="ARBA00023295"/>
    </source>
</evidence>
<evidence type="ECO:0000259" key="10">
    <source>
        <dbReference type="PROSITE" id="PS51760"/>
    </source>
</evidence>
<reference evidence="11 12" key="1">
    <citation type="submission" date="2020-08" db="EMBL/GenBank/DDBJ databases">
        <title>Genomic Encyclopedia of Type Strains, Phase IV (KMG-IV): sequencing the most valuable type-strain genomes for metagenomic binning, comparative biology and taxonomic classification.</title>
        <authorList>
            <person name="Goeker M."/>
        </authorList>
    </citation>
    <scope>NUCLEOTIDE SEQUENCE [LARGE SCALE GENOMIC DNA]</scope>
    <source>
        <strain evidence="11 12">DSM 102850</strain>
    </source>
</reference>
<keyword evidence="12" id="KW-1185">Reference proteome</keyword>
<evidence type="ECO:0000256" key="3">
    <source>
        <dbReference type="ARBA" id="ARBA00022651"/>
    </source>
</evidence>
<dbReference type="SUPFAM" id="SSF51445">
    <property type="entry name" value="(Trans)glycosidases"/>
    <property type="match status" value="1"/>
</dbReference>
<evidence type="ECO:0000256" key="6">
    <source>
        <dbReference type="ARBA" id="ARBA00023277"/>
    </source>
</evidence>
<keyword evidence="7 9" id="KW-0326">Glycosidase</keyword>
<dbReference type="InterPro" id="IPR017853">
    <property type="entry name" value="GH"/>
</dbReference>
<evidence type="ECO:0000313" key="11">
    <source>
        <dbReference type="EMBL" id="MBB4659151.1"/>
    </source>
</evidence>
<dbReference type="PROSITE" id="PS51760">
    <property type="entry name" value="GH10_2"/>
    <property type="match status" value="1"/>
</dbReference>
<evidence type="ECO:0000256" key="9">
    <source>
        <dbReference type="RuleBase" id="RU361174"/>
    </source>
</evidence>
<dbReference type="Proteomes" id="UP000563524">
    <property type="component" value="Unassembled WGS sequence"/>
</dbReference>
<comment type="caution">
    <text evidence="11">The sequence shown here is derived from an EMBL/GenBank/DDBJ whole genome shotgun (WGS) entry which is preliminary data.</text>
</comment>
<keyword evidence="6 9" id="KW-0119">Carbohydrate metabolism</keyword>
<evidence type="ECO:0000256" key="5">
    <source>
        <dbReference type="ARBA" id="ARBA00022801"/>
    </source>
</evidence>
<dbReference type="GO" id="GO:0045493">
    <property type="term" value="P:xylan catabolic process"/>
    <property type="evidence" value="ECO:0007669"/>
    <property type="project" value="UniProtKB-KW"/>
</dbReference>
<comment type="similarity">
    <text evidence="2 9">Belongs to the glycosyl hydrolase 10 (cellulase F) family.</text>
</comment>
<proteinExistence type="inferred from homology"/>
<keyword evidence="3 11" id="KW-0858">Xylan degradation</keyword>
<dbReference type="Gene3D" id="3.20.20.80">
    <property type="entry name" value="Glycosidases"/>
    <property type="match status" value="1"/>
</dbReference>
<evidence type="ECO:0000313" key="12">
    <source>
        <dbReference type="Proteomes" id="UP000563524"/>
    </source>
</evidence>
<keyword evidence="4" id="KW-0732">Signal</keyword>
<dbReference type="InterPro" id="IPR001000">
    <property type="entry name" value="GH10_dom"/>
</dbReference>
<dbReference type="GO" id="GO:0031176">
    <property type="term" value="F:endo-1,4-beta-xylanase activity"/>
    <property type="evidence" value="ECO:0007669"/>
    <property type="project" value="UniProtKB-EC"/>
</dbReference>
<dbReference type="RefSeq" id="WP_183817469.1">
    <property type="nucleotide sequence ID" value="NZ_JACHOB010000003.1"/>
</dbReference>
<keyword evidence="8 9" id="KW-0624">Polysaccharide degradation</keyword>
<name>A0A840I4E5_9PROT</name>
<evidence type="ECO:0000256" key="1">
    <source>
        <dbReference type="ARBA" id="ARBA00000681"/>
    </source>
</evidence>
<dbReference type="InterPro" id="IPR044846">
    <property type="entry name" value="GH10"/>
</dbReference>
<organism evidence="11 12">
    <name type="scientific">Parvularcula dongshanensis</name>
    <dbReference type="NCBI Taxonomy" id="1173995"/>
    <lineage>
        <taxon>Bacteria</taxon>
        <taxon>Pseudomonadati</taxon>
        <taxon>Pseudomonadota</taxon>
        <taxon>Alphaproteobacteria</taxon>
        <taxon>Parvularculales</taxon>
        <taxon>Parvularculaceae</taxon>
        <taxon>Parvularcula</taxon>
    </lineage>
</organism>
<evidence type="ECO:0000256" key="2">
    <source>
        <dbReference type="ARBA" id="ARBA00007495"/>
    </source>
</evidence>
<dbReference type="AlphaFoldDB" id="A0A840I4E5"/>
<dbReference type="PANTHER" id="PTHR31490">
    <property type="entry name" value="GLYCOSYL HYDROLASE"/>
    <property type="match status" value="1"/>
</dbReference>